<evidence type="ECO:0000313" key="5">
    <source>
        <dbReference type="Proteomes" id="UP000789572"/>
    </source>
</evidence>
<protein>
    <submittedName>
        <fullName evidence="4">10925_t:CDS:1</fullName>
    </submittedName>
</protein>
<dbReference type="GO" id="GO:0005849">
    <property type="term" value="C:mRNA cleavage factor complex"/>
    <property type="evidence" value="ECO:0007669"/>
    <property type="project" value="InterPro"/>
</dbReference>
<dbReference type="Gene3D" id="1.25.40.90">
    <property type="match status" value="1"/>
</dbReference>
<dbReference type="InterPro" id="IPR047415">
    <property type="entry name" value="Pcf11_CID"/>
</dbReference>
<dbReference type="PANTHER" id="PTHR15921:SF3">
    <property type="entry name" value="PRE-MRNA CLEAVAGE COMPLEX 2 PROTEIN PCF11"/>
    <property type="match status" value="1"/>
</dbReference>
<dbReference type="GO" id="GO:0000993">
    <property type="term" value="F:RNA polymerase II complex binding"/>
    <property type="evidence" value="ECO:0007669"/>
    <property type="project" value="InterPro"/>
</dbReference>
<feature type="compositionally biased region" description="Low complexity" evidence="1">
    <location>
        <begin position="186"/>
        <end position="200"/>
    </location>
</feature>
<comment type="caution">
    <text evidence="4">The sequence shown here is derived from an EMBL/GenBank/DDBJ whole genome shotgun (WGS) entry which is preliminary data.</text>
</comment>
<dbReference type="InterPro" id="IPR006569">
    <property type="entry name" value="CID_dom"/>
</dbReference>
<evidence type="ECO:0000259" key="2">
    <source>
        <dbReference type="PROSITE" id="PS50179"/>
    </source>
</evidence>
<feature type="region of interest" description="Disordered" evidence="1">
    <location>
        <begin position="603"/>
        <end position="629"/>
    </location>
</feature>
<dbReference type="GO" id="GO:0016192">
    <property type="term" value="P:vesicle-mediated transport"/>
    <property type="evidence" value="ECO:0007669"/>
    <property type="project" value="UniProtKB-ARBA"/>
</dbReference>
<name>A0A9N9AV65_9GLOM</name>
<reference evidence="4" key="1">
    <citation type="submission" date="2021-06" db="EMBL/GenBank/DDBJ databases">
        <authorList>
            <person name="Kallberg Y."/>
            <person name="Tangrot J."/>
            <person name="Rosling A."/>
        </authorList>
    </citation>
    <scope>NUCLEOTIDE SEQUENCE</scope>
    <source>
        <strain evidence="4">IA702</strain>
    </source>
</reference>
<dbReference type="SMART" id="SM00582">
    <property type="entry name" value="RPR"/>
    <property type="match status" value="1"/>
</dbReference>
<feature type="compositionally biased region" description="Low complexity" evidence="1">
    <location>
        <begin position="614"/>
        <end position="629"/>
    </location>
</feature>
<dbReference type="PROSITE" id="PS51391">
    <property type="entry name" value="CID"/>
    <property type="match status" value="1"/>
</dbReference>
<dbReference type="OrthoDB" id="2129491at2759"/>
<keyword evidence="5" id="KW-1185">Reference proteome</keyword>
<dbReference type="Pfam" id="PF11526">
    <property type="entry name" value="Pfc11_Clp1_ID"/>
    <property type="match status" value="1"/>
</dbReference>
<dbReference type="PROSITE" id="PS50179">
    <property type="entry name" value="VHS"/>
    <property type="match status" value="1"/>
</dbReference>
<gene>
    <name evidence="4" type="ORF">POCULU_LOCUS4652</name>
</gene>
<dbReference type="GO" id="GO:0003729">
    <property type="term" value="F:mRNA binding"/>
    <property type="evidence" value="ECO:0007669"/>
    <property type="project" value="InterPro"/>
</dbReference>
<evidence type="ECO:0000313" key="4">
    <source>
        <dbReference type="EMBL" id="CAG8543431.1"/>
    </source>
</evidence>
<feature type="compositionally biased region" description="Pro residues" evidence="1">
    <location>
        <begin position="169"/>
        <end position="185"/>
    </location>
</feature>
<dbReference type="GO" id="GO:0035091">
    <property type="term" value="F:phosphatidylinositol binding"/>
    <property type="evidence" value="ECO:0007669"/>
    <property type="project" value="InterPro"/>
</dbReference>
<dbReference type="InterPro" id="IPR002014">
    <property type="entry name" value="VHS_dom"/>
</dbReference>
<dbReference type="PANTHER" id="PTHR15921">
    <property type="entry name" value="PRE-MRNA CLEAVAGE COMPLEX II"/>
    <property type="match status" value="1"/>
</dbReference>
<feature type="domain" description="VHS" evidence="2">
    <location>
        <begin position="35"/>
        <end position="123"/>
    </location>
</feature>
<dbReference type="GO" id="GO:0006369">
    <property type="term" value="P:termination of RNA polymerase II transcription"/>
    <property type="evidence" value="ECO:0007669"/>
    <property type="project" value="InterPro"/>
</dbReference>
<evidence type="ECO:0000256" key="1">
    <source>
        <dbReference type="SAM" id="MobiDB-lite"/>
    </source>
</evidence>
<dbReference type="GO" id="GO:0043130">
    <property type="term" value="F:ubiquitin binding"/>
    <property type="evidence" value="ECO:0007669"/>
    <property type="project" value="InterPro"/>
</dbReference>
<feature type="domain" description="CID" evidence="3">
    <location>
        <begin position="7"/>
        <end position="141"/>
    </location>
</feature>
<dbReference type="Proteomes" id="UP000789572">
    <property type="component" value="Unassembled WGS sequence"/>
</dbReference>
<dbReference type="GO" id="GO:0005737">
    <property type="term" value="C:cytoplasm"/>
    <property type="evidence" value="ECO:0007669"/>
    <property type="project" value="TreeGrafter"/>
</dbReference>
<dbReference type="InterPro" id="IPR021605">
    <property type="entry name" value="Pcf11_Clp1-ID"/>
</dbReference>
<dbReference type="CDD" id="cd16982">
    <property type="entry name" value="CID_Pcf11"/>
    <property type="match status" value="1"/>
</dbReference>
<feature type="compositionally biased region" description="Polar residues" evidence="1">
    <location>
        <begin position="265"/>
        <end position="280"/>
    </location>
</feature>
<organism evidence="4 5">
    <name type="scientific">Paraglomus occultum</name>
    <dbReference type="NCBI Taxonomy" id="144539"/>
    <lineage>
        <taxon>Eukaryota</taxon>
        <taxon>Fungi</taxon>
        <taxon>Fungi incertae sedis</taxon>
        <taxon>Mucoromycota</taxon>
        <taxon>Glomeromycotina</taxon>
        <taxon>Glomeromycetes</taxon>
        <taxon>Paraglomerales</taxon>
        <taxon>Paraglomeraceae</taxon>
        <taxon>Paraglomus</taxon>
    </lineage>
</organism>
<dbReference type="GO" id="GO:0007034">
    <property type="term" value="P:vacuolar transport"/>
    <property type="evidence" value="ECO:0007669"/>
    <property type="project" value="UniProtKB-ARBA"/>
</dbReference>
<accession>A0A9N9AV65</accession>
<dbReference type="InterPro" id="IPR045154">
    <property type="entry name" value="PCF11-like"/>
</dbReference>
<feature type="compositionally biased region" description="Pro residues" evidence="1">
    <location>
        <begin position="201"/>
        <end position="217"/>
    </location>
</feature>
<dbReference type="InterPro" id="IPR054127">
    <property type="entry name" value="Pcf11_C"/>
</dbReference>
<dbReference type="FunFam" id="1.25.40.90:FF:000016">
    <property type="entry name" value="mRNA cleavage factor complex component Pcf11"/>
    <property type="match status" value="1"/>
</dbReference>
<dbReference type="SUPFAM" id="SSF48464">
    <property type="entry name" value="ENTH/VHS domain"/>
    <property type="match status" value="1"/>
</dbReference>
<dbReference type="EMBL" id="CAJVPJ010000621">
    <property type="protein sequence ID" value="CAG8543431.1"/>
    <property type="molecule type" value="Genomic_DNA"/>
</dbReference>
<dbReference type="Pfam" id="PF21936">
    <property type="entry name" value="Pcf11_C"/>
    <property type="match status" value="1"/>
</dbReference>
<dbReference type="Pfam" id="PF04818">
    <property type="entry name" value="CID"/>
    <property type="match status" value="1"/>
</dbReference>
<evidence type="ECO:0000259" key="3">
    <source>
        <dbReference type="PROSITE" id="PS51391"/>
    </source>
</evidence>
<proteinExistence type="predicted"/>
<sequence>MNSSDIDLESVRQDYRASLADLTWNSKPMITHLTIIAQENIKAANAIVQAIEDRIRNAAPELKLPVLYLLDSISKNVGGIYIQIFSHNLARTFLDAYNVVDQATKQKLEKVLSTWKQGLNGNPVFPQEITSLIERSLSRQHPRTIDSGRSGIHINPNFLAGRNQNTLPPYQPPQQQPPPQQPPQAQPQQPQPSQQQQQQPPQQPQQPQPQQPQPQPLSTPQQTTQVPNAQQPSVPPTHFALPSYSKPPSRQGYFPTQQFPTTTTGPQRVPQSQVFVPSGDQSQLIQEYRALLVQRQQYALMNPGNPGDINNNNSQISALQQIIDIMQKTPLTPDQIATLRSQISSTYPNSAPTAPSPSPLVSASFNKQTMSTLTTLSNASDLAALIAGQRAAFGVQPAFTGSISGIPNIAANIANIANIANLANVARPVQMQPAPPQVPPPQMQPTMPLQPLGGVTDPTTLIRNLMEHGLLNPNGTLNTNNLLTPGVTTLRLTSETSSRRNGSGTQITDVQILHVDQLGKIELTSAELQRRREGAMSILYDAYPSQCKQCGFRYAKTEEGKAKMDAHLDRHFRQNRRMKEKAKKAQTRAWFVSKEDWIHVREDDTSASSATNPAHSTTSTKSSSAATNAKDTIAESTVVAPIDKINKPCPICQEKFKSFYSDAEEEWLLKNAVLVDGVIYHATCHADVTKSQQLSRESSSIGSLLKEPTTYRKRKADMDGILDNQMELKRHIVPDLEGKAQALTAQPSAT</sequence>
<dbReference type="GO" id="GO:0031124">
    <property type="term" value="P:mRNA 3'-end processing"/>
    <property type="evidence" value="ECO:0007669"/>
    <property type="project" value="InterPro"/>
</dbReference>
<feature type="region of interest" description="Disordered" evidence="1">
    <location>
        <begin position="140"/>
        <end position="280"/>
    </location>
</feature>
<dbReference type="AlphaFoldDB" id="A0A9N9AV65"/>
<feature type="compositionally biased region" description="Low complexity" evidence="1">
    <location>
        <begin position="254"/>
        <end position="264"/>
    </location>
</feature>
<dbReference type="InterPro" id="IPR008942">
    <property type="entry name" value="ENTH_VHS"/>
</dbReference>